<dbReference type="GO" id="GO:0085029">
    <property type="term" value="P:extracellular matrix assembly"/>
    <property type="evidence" value="ECO:0007669"/>
    <property type="project" value="TreeGrafter"/>
</dbReference>
<keyword evidence="3" id="KW-0328">Glycosyltransferase</keyword>
<evidence type="ECO:0000256" key="4">
    <source>
        <dbReference type="ARBA" id="ARBA00022679"/>
    </source>
</evidence>
<sequence length="354" mass="39446">MVWRRRTAQQGVSEEKVEEGGMGGATCIATAVDYREILPSSANACKATLPTLTENTNMSVFGDKLVKINLDQSYGDLVRTWTKSDEGWEKLNVGMEEGCDWITTSLIAKASDTLKSTTAEQVFIILSWYNRRVLAQRPIVNEDRHLTTSLLLRGHKVTYNPLIMVATDTPTTTANWCAQQVRWARATAIETLCYPRMFIMRHPVLFIYSLRRLAVPVVYFAIVTKYLFTGRGSEFSSMQDIGVRIIFCAIYASCHHRNGLKGLVVHAFSQVFLQVPQTAFLFSAVTTMFDSSLGGGFRADKKRSGFFGQQVGGKHFAALLTTLIWTVMVVAAFVRYIATQNTFGIGSVSSVIRT</sequence>
<protein>
    <submittedName>
        <fullName evidence="7">Uncharacterized protein</fullName>
    </submittedName>
</protein>
<comment type="subcellular location">
    <subcellularLocation>
        <location evidence="1">Cell membrane</location>
    </subcellularLocation>
</comment>
<dbReference type="PANTHER" id="PTHR22913:SF12">
    <property type="entry name" value="MANNURONAN SYNTHASE"/>
    <property type="match status" value="1"/>
</dbReference>
<dbReference type="Proteomes" id="UP000799538">
    <property type="component" value="Unassembled WGS sequence"/>
</dbReference>
<keyword evidence="6" id="KW-0812">Transmembrane</keyword>
<evidence type="ECO:0000313" key="8">
    <source>
        <dbReference type="Proteomes" id="UP000799538"/>
    </source>
</evidence>
<keyword evidence="6" id="KW-1133">Transmembrane helix</keyword>
<dbReference type="GO" id="GO:0030213">
    <property type="term" value="P:hyaluronan biosynthetic process"/>
    <property type="evidence" value="ECO:0007669"/>
    <property type="project" value="TreeGrafter"/>
</dbReference>
<feature type="transmembrane region" description="Helical" evidence="6">
    <location>
        <begin position="317"/>
        <end position="338"/>
    </location>
</feature>
<keyword evidence="2" id="KW-1003">Cell membrane</keyword>
<reference evidence="8" key="1">
    <citation type="journal article" date="2020" name="Stud. Mycol.">
        <title>101 Dothideomycetes genomes: A test case for predicting lifestyles and emergence of pathogens.</title>
        <authorList>
            <person name="Haridas S."/>
            <person name="Albert R."/>
            <person name="Binder M."/>
            <person name="Bloem J."/>
            <person name="LaButti K."/>
            <person name="Salamov A."/>
            <person name="Andreopoulos B."/>
            <person name="Baker S."/>
            <person name="Barry K."/>
            <person name="Bills G."/>
            <person name="Bluhm B."/>
            <person name="Cannon C."/>
            <person name="Castanera R."/>
            <person name="Culley D."/>
            <person name="Daum C."/>
            <person name="Ezra D."/>
            <person name="Gonzalez J."/>
            <person name="Henrissat B."/>
            <person name="Kuo A."/>
            <person name="Liang C."/>
            <person name="Lipzen A."/>
            <person name="Lutzoni F."/>
            <person name="Magnuson J."/>
            <person name="Mondo S."/>
            <person name="Nolan M."/>
            <person name="Ohm R."/>
            <person name="Pangilinan J."/>
            <person name="Park H.-J."/>
            <person name="Ramirez L."/>
            <person name="Alfaro M."/>
            <person name="Sun H."/>
            <person name="Tritt A."/>
            <person name="Yoshinaga Y."/>
            <person name="Zwiers L.-H."/>
            <person name="Turgeon B."/>
            <person name="Goodwin S."/>
            <person name="Spatafora J."/>
            <person name="Crous P."/>
            <person name="Grigoriev I."/>
        </authorList>
    </citation>
    <scope>NUCLEOTIDE SEQUENCE [LARGE SCALE GENOMIC DNA]</scope>
    <source>
        <strain evidence="8">CECT 20119</strain>
    </source>
</reference>
<keyword evidence="4" id="KW-0808">Transferase</keyword>
<dbReference type="AlphaFoldDB" id="A0A6A6G637"/>
<accession>A0A6A6G637</accession>
<organism evidence="7 8">
    <name type="scientific">Elsinoe ampelina</name>
    <dbReference type="NCBI Taxonomy" id="302913"/>
    <lineage>
        <taxon>Eukaryota</taxon>
        <taxon>Fungi</taxon>
        <taxon>Dikarya</taxon>
        <taxon>Ascomycota</taxon>
        <taxon>Pezizomycotina</taxon>
        <taxon>Dothideomycetes</taxon>
        <taxon>Dothideomycetidae</taxon>
        <taxon>Myriangiales</taxon>
        <taxon>Elsinoaceae</taxon>
        <taxon>Elsinoe</taxon>
    </lineage>
</organism>
<proteinExistence type="predicted"/>
<evidence type="ECO:0000256" key="6">
    <source>
        <dbReference type="SAM" id="Phobius"/>
    </source>
</evidence>
<name>A0A6A6G637_9PEZI</name>
<evidence type="ECO:0000256" key="2">
    <source>
        <dbReference type="ARBA" id="ARBA00022475"/>
    </source>
</evidence>
<dbReference type="EMBL" id="ML992511">
    <property type="protein sequence ID" value="KAF2221231.1"/>
    <property type="molecule type" value="Genomic_DNA"/>
</dbReference>
<evidence type="ECO:0000256" key="3">
    <source>
        <dbReference type="ARBA" id="ARBA00022676"/>
    </source>
</evidence>
<keyword evidence="8" id="KW-1185">Reference proteome</keyword>
<evidence type="ECO:0000256" key="1">
    <source>
        <dbReference type="ARBA" id="ARBA00004236"/>
    </source>
</evidence>
<evidence type="ECO:0000256" key="5">
    <source>
        <dbReference type="ARBA" id="ARBA00023136"/>
    </source>
</evidence>
<evidence type="ECO:0000313" key="7">
    <source>
        <dbReference type="EMBL" id="KAF2221231.1"/>
    </source>
</evidence>
<keyword evidence="5 6" id="KW-0472">Membrane</keyword>
<dbReference type="GO" id="GO:0005886">
    <property type="term" value="C:plasma membrane"/>
    <property type="evidence" value="ECO:0007669"/>
    <property type="project" value="UniProtKB-SubCell"/>
</dbReference>
<dbReference type="GO" id="GO:0050501">
    <property type="term" value="F:hyaluronan synthase activity"/>
    <property type="evidence" value="ECO:0007669"/>
    <property type="project" value="TreeGrafter"/>
</dbReference>
<dbReference type="PANTHER" id="PTHR22913">
    <property type="entry name" value="HYALURONAN SYNTHASE"/>
    <property type="match status" value="1"/>
</dbReference>
<dbReference type="OrthoDB" id="9876900at2759"/>
<feature type="transmembrane region" description="Helical" evidence="6">
    <location>
        <begin position="205"/>
        <end position="228"/>
    </location>
</feature>
<gene>
    <name evidence="7" type="ORF">BDZ85DRAFT_284114</name>
</gene>